<dbReference type="EMBL" id="GBXM01088919">
    <property type="protein sequence ID" value="JAH19658.1"/>
    <property type="molecule type" value="Transcribed_RNA"/>
</dbReference>
<name>A0A0E9QU68_ANGAN</name>
<evidence type="ECO:0000256" key="1">
    <source>
        <dbReference type="ARBA" id="ARBA00005594"/>
    </source>
</evidence>
<dbReference type="GO" id="GO:0005524">
    <property type="term" value="F:ATP binding"/>
    <property type="evidence" value="ECO:0007669"/>
    <property type="project" value="InterPro"/>
</dbReference>
<dbReference type="InterPro" id="IPR004493">
    <property type="entry name" value="Leu-tRNA-synth_Ia_arc/euk"/>
</dbReference>
<protein>
    <submittedName>
        <fullName evidence="2">Uncharacterized protein</fullName>
    </submittedName>
</protein>
<dbReference type="PANTHER" id="PTHR45794">
    <property type="entry name" value="LEUCYL-TRNA SYNTHETASE"/>
    <property type="match status" value="1"/>
</dbReference>
<dbReference type="GO" id="GO:0004823">
    <property type="term" value="F:leucine-tRNA ligase activity"/>
    <property type="evidence" value="ECO:0007669"/>
    <property type="project" value="InterPro"/>
</dbReference>
<sequence>MVIITNMNFLIFGLLQIDWRRSFITTDVNPFYDSFVRWQFITLKERKKIKFGKR</sequence>
<accession>A0A0E9QU68</accession>
<proteinExistence type="inferred from homology"/>
<dbReference type="GO" id="GO:0006429">
    <property type="term" value="P:leucyl-tRNA aminoacylation"/>
    <property type="evidence" value="ECO:0007669"/>
    <property type="project" value="InterPro"/>
</dbReference>
<dbReference type="AlphaFoldDB" id="A0A0E9QU68"/>
<comment type="similarity">
    <text evidence="1">Belongs to the class-I aminoacyl-tRNA synthetase family.</text>
</comment>
<dbReference type="PANTHER" id="PTHR45794:SF1">
    <property type="entry name" value="LEUCINE--TRNA LIGASE, CYTOPLASMIC"/>
    <property type="match status" value="1"/>
</dbReference>
<reference evidence="2" key="2">
    <citation type="journal article" date="2015" name="Fish Shellfish Immunol.">
        <title>Early steps in the European eel (Anguilla anguilla)-Vibrio vulnificus interaction in the gills: Role of the RtxA13 toxin.</title>
        <authorList>
            <person name="Callol A."/>
            <person name="Pajuelo D."/>
            <person name="Ebbesson L."/>
            <person name="Teles M."/>
            <person name="MacKenzie S."/>
            <person name="Amaro C."/>
        </authorList>
    </citation>
    <scope>NUCLEOTIDE SEQUENCE</scope>
</reference>
<dbReference type="InterPro" id="IPR014729">
    <property type="entry name" value="Rossmann-like_a/b/a_fold"/>
</dbReference>
<organism evidence="2">
    <name type="scientific">Anguilla anguilla</name>
    <name type="common">European freshwater eel</name>
    <name type="synonym">Muraena anguilla</name>
    <dbReference type="NCBI Taxonomy" id="7936"/>
    <lineage>
        <taxon>Eukaryota</taxon>
        <taxon>Metazoa</taxon>
        <taxon>Chordata</taxon>
        <taxon>Craniata</taxon>
        <taxon>Vertebrata</taxon>
        <taxon>Euteleostomi</taxon>
        <taxon>Actinopterygii</taxon>
        <taxon>Neopterygii</taxon>
        <taxon>Teleostei</taxon>
        <taxon>Anguilliformes</taxon>
        <taxon>Anguillidae</taxon>
        <taxon>Anguilla</taxon>
    </lineage>
</organism>
<reference evidence="2" key="1">
    <citation type="submission" date="2014-11" db="EMBL/GenBank/DDBJ databases">
        <authorList>
            <person name="Amaro Gonzalez C."/>
        </authorList>
    </citation>
    <scope>NUCLEOTIDE SEQUENCE</scope>
</reference>
<dbReference type="Gene3D" id="3.40.50.620">
    <property type="entry name" value="HUPs"/>
    <property type="match status" value="1"/>
</dbReference>
<evidence type="ECO:0000313" key="2">
    <source>
        <dbReference type="EMBL" id="JAH19658.1"/>
    </source>
</evidence>